<dbReference type="OrthoDB" id="9781705at2"/>
<dbReference type="Pfam" id="PF04069">
    <property type="entry name" value="OpuAC"/>
    <property type="match status" value="1"/>
</dbReference>
<gene>
    <name evidence="2" type="ORF">EDC03_1926</name>
</gene>
<accession>A0A3N1HLC4</accession>
<dbReference type="Gene3D" id="3.40.190.10">
    <property type="entry name" value="Periplasmic binding protein-like II"/>
    <property type="match status" value="1"/>
</dbReference>
<name>A0A3N1HLC4_9ACTN</name>
<dbReference type="InterPro" id="IPR007210">
    <property type="entry name" value="ABC_Gly_betaine_transp_sub-bd"/>
</dbReference>
<feature type="domain" description="ABC-type glycine betaine transport system substrate-binding" evidence="1">
    <location>
        <begin position="59"/>
        <end position="324"/>
    </location>
</feature>
<dbReference type="Proteomes" id="UP000276232">
    <property type="component" value="Unassembled WGS sequence"/>
</dbReference>
<dbReference type="RefSeq" id="WP_123379987.1">
    <property type="nucleotide sequence ID" value="NZ_RJKN01000004.1"/>
</dbReference>
<dbReference type="EMBL" id="RJKN01000004">
    <property type="protein sequence ID" value="ROP43323.1"/>
    <property type="molecule type" value="Genomic_DNA"/>
</dbReference>
<evidence type="ECO:0000313" key="2">
    <source>
        <dbReference type="EMBL" id="ROP43323.1"/>
    </source>
</evidence>
<dbReference type="Gene3D" id="3.40.190.120">
    <property type="entry name" value="Osmoprotection protein (prox), domain 2"/>
    <property type="match status" value="1"/>
</dbReference>
<organism evidence="2 3">
    <name type="scientific">Pseudokineococcus lusitanus</name>
    <dbReference type="NCBI Taxonomy" id="763993"/>
    <lineage>
        <taxon>Bacteria</taxon>
        <taxon>Bacillati</taxon>
        <taxon>Actinomycetota</taxon>
        <taxon>Actinomycetes</taxon>
        <taxon>Kineosporiales</taxon>
        <taxon>Kineosporiaceae</taxon>
        <taxon>Pseudokineococcus</taxon>
    </lineage>
</organism>
<sequence length="332" mass="33744">MGAPTTPTSTTRRPARRRSALLGLPLAGVLALTACGGGDALSGGGSGGDASEGSGGGGAVTVGGATFTEMAVMEAMYAALLEDAGYDVTVTATDERATYADALLRGEVDVLPEYAASMADFLAGEPISTADIEGTMAAFEPVAEEQGLVLGEPAEASSDNAFYVTQEYSDAEGVTTLTQFGEAQSGPVEMAAGQECLDATQQPFCAAILESAYGITVGGVTGDGFGSITGKQKVADGQVPIGISGTTDATLADLGLVLLEDDQEVQPANNLVPVVNAESAEADPQLLETLNQLAPVLTTEDLADLNAQVDQERLLPEDVARDYLVEKGLVEG</sequence>
<reference evidence="2 3" key="1">
    <citation type="journal article" date="2015" name="Stand. Genomic Sci.">
        <title>Genomic Encyclopedia of Bacterial and Archaeal Type Strains, Phase III: the genomes of soil and plant-associated and newly described type strains.</title>
        <authorList>
            <person name="Whitman W.B."/>
            <person name="Woyke T."/>
            <person name="Klenk H.P."/>
            <person name="Zhou Y."/>
            <person name="Lilburn T.G."/>
            <person name="Beck B.J."/>
            <person name="De Vos P."/>
            <person name="Vandamme P."/>
            <person name="Eisen J.A."/>
            <person name="Garrity G."/>
            <person name="Hugenholtz P."/>
            <person name="Kyrpides N.C."/>
        </authorList>
    </citation>
    <scope>NUCLEOTIDE SEQUENCE [LARGE SCALE GENOMIC DNA]</scope>
    <source>
        <strain evidence="2 3">CECT 7306</strain>
    </source>
</reference>
<evidence type="ECO:0000259" key="1">
    <source>
        <dbReference type="Pfam" id="PF04069"/>
    </source>
</evidence>
<dbReference type="SUPFAM" id="SSF53850">
    <property type="entry name" value="Periplasmic binding protein-like II"/>
    <property type="match status" value="1"/>
</dbReference>
<protein>
    <submittedName>
        <fullName evidence="2">Osmoprotectant transport system substrate-binding protein</fullName>
    </submittedName>
</protein>
<dbReference type="GO" id="GO:0022857">
    <property type="term" value="F:transmembrane transporter activity"/>
    <property type="evidence" value="ECO:0007669"/>
    <property type="project" value="InterPro"/>
</dbReference>
<dbReference type="InParanoid" id="A0A3N1HLC4"/>
<comment type="caution">
    <text evidence="2">The sequence shown here is derived from an EMBL/GenBank/DDBJ whole genome shotgun (WGS) entry which is preliminary data.</text>
</comment>
<keyword evidence="3" id="KW-1185">Reference proteome</keyword>
<proteinExistence type="predicted"/>
<evidence type="ECO:0000313" key="3">
    <source>
        <dbReference type="Proteomes" id="UP000276232"/>
    </source>
</evidence>
<dbReference type="GO" id="GO:0043190">
    <property type="term" value="C:ATP-binding cassette (ABC) transporter complex"/>
    <property type="evidence" value="ECO:0007669"/>
    <property type="project" value="InterPro"/>
</dbReference>
<dbReference type="AlphaFoldDB" id="A0A3N1HLC4"/>